<dbReference type="AlphaFoldDB" id="A0A3A3A4L6"/>
<evidence type="ECO:0000313" key="3">
    <source>
        <dbReference type="EMBL" id="RJE24955.1"/>
    </source>
</evidence>
<accession>A0A3A3A4L6</accession>
<proteinExistence type="predicted"/>
<keyword evidence="2" id="KW-1133">Transmembrane helix</keyword>
<dbReference type="Proteomes" id="UP000266188">
    <property type="component" value="Unassembled WGS sequence"/>
</dbReference>
<name>A0A3A3A4L6_9EURO</name>
<feature type="region of interest" description="Disordered" evidence="1">
    <location>
        <begin position="472"/>
        <end position="494"/>
    </location>
</feature>
<keyword evidence="2" id="KW-0812">Transmembrane</keyword>
<gene>
    <name evidence="3" type="ORF">PHISCL_02719</name>
</gene>
<protein>
    <submittedName>
        <fullName evidence="3">Uncharacterized protein</fullName>
    </submittedName>
</protein>
<evidence type="ECO:0000313" key="4">
    <source>
        <dbReference type="Proteomes" id="UP000266188"/>
    </source>
</evidence>
<evidence type="ECO:0000256" key="1">
    <source>
        <dbReference type="SAM" id="MobiDB-lite"/>
    </source>
</evidence>
<dbReference type="STRING" id="2070753.A0A3A3A4L6"/>
<comment type="caution">
    <text evidence="3">The sequence shown here is derived from an EMBL/GenBank/DDBJ whole genome shotgun (WGS) entry which is preliminary data.</text>
</comment>
<feature type="transmembrane region" description="Helical" evidence="2">
    <location>
        <begin position="32"/>
        <end position="56"/>
    </location>
</feature>
<keyword evidence="2" id="KW-0472">Membrane</keyword>
<reference evidence="4" key="1">
    <citation type="submission" date="2017-02" db="EMBL/GenBank/DDBJ databases">
        <authorList>
            <person name="Tafer H."/>
            <person name="Lopandic K."/>
        </authorList>
    </citation>
    <scope>NUCLEOTIDE SEQUENCE [LARGE SCALE GENOMIC DNA]</scope>
    <source>
        <strain evidence="4">CBS 366.77</strain>
    </source>
</reference>
<keyword evidence="4" id="KW-1185">Reference proteome</keyword>
<evidence type="ECO:0000256" key="2">
    <source>
        <dbReference type="SAM" id="Phobius"/>
    </source>
</evidence>
<dbReference type="OrthoDB" id="5346728at2759"/>
<organism evidence="3 4">
    <name type="scientific">Aspergillus sclerotialis</name>
    <dbReference type="NCBI Taxonomy" id="2070753"/>
    <lineage>
        <taxon>Eukaryota</taxon>
        <taxon>Fungi</taxon>
        <taxon>Dikarya</taxon>
        <taxon>Ascomycota</taxon>
        <taxon>Pezizomycotina</taxon>
        <taxon>Eurotiomycetes</taxon>
        <taxon>Eurotiomycetidae</taxon>
        <taxon>Eurotiales</taxon>
        <taxon>Aspergillaceae</taxon>
        <taxon>Aspergillus</taxon>
        <taxon>Aspergillus subgen. Polypaecilum</taxon>
    </lineage>
</organism>
<dbReference type="EMBL" id="MVGC01000063">
    <property type="protein sequence ID" value="RJE24955.1"/>
    <property type="molecule type" value="Genomic_DNA"/>
</dbReference>
<sequence>MAPFFNPRQFHSLPPPHPPKGPPGIPIRVKTYIGITVFIQLFAGTFCIFIIGVLVWKIGKVLRRLTQGKVVGEGHSPDTRYVRTWYGWVPLERHEANKEAIRRAYEKYHRWTDWKSSREDYRWIWWDPGQKEMEKYYQNRRPLRWLPSWLRSYKPIAADTIWNPGPPRNQPVSDDKELEHSCEMTEGSACENDVRHASDSVSVLPDVNSRNYGQRQRAVRTRFSSIALATGREFLSNHNFAYKRSRWSQSSHLLLEKGRLFWTLNNAKHPPKQRSIFSEFSALEPRKQRCVSLPCLAVASVQPRVLPPATDTSWGSEVSIEQDIQKTSMPRRCSRKYQIWSTKMQIQSSGLIKHKQCGFLGPPGSPRSELLNSFVSRQHTTSESLPLVQERSNTPCLESRSRASSSVGTSYFTARSTLTSCHAFDFERRWSSTPLLCNQSLSLSPIGNGLTRRHGFCSLHNVDRLSSFLQQEMAPKAKPQRTSKQEKHDTTKAVAIQSRQRSYVPLDNLDDWEIRLMDNLDRKLEWLLNELDPGRRPFHFATLANHWLNRETWIVIDPVSRVPIDARRRWGDPRFNVPYPTQTYEPTPKYPVVVRKRAHTPKINSWRIAVNRQRRASGLKDIVKAVELFDDPSADEPPDGKIDPASWILRKPPQGFAMSAKHGNTYYEGGAGWQETFSDWQKVRRGYRIRKAVYEGRVNRSRIKYLARGITRYYRASSPKSSTG</sequence>